<feature type="domain" description="Methylguanine DNA methyltransferase ribonuclease-like" evidence="10">
    <location>
        <begin position="59"/>
        <end position="133"/>
    </location>
</feature>
<dbReference type="InterPro" id="IPR036388">
    <property type="entry name" value="WH-like_DNA-bd_sf"/>
</dbReference>
<dbReference type="Pfam" id="PF02870">
    <property type="entry name" value="Methyltransf_1N"/>
    <property type="match status" value="1"/>
</dbReference>
<evidence type="ECO:0000256" key="2">
    <source>
        <dbReference type="ARBA" id="ARBA00022490"/>
    </source>
</evidence>
<dbReference type="GO" id="GO:0003908">
    <property type="term" value="F:methylated-DNA-[protein]-cysteine S-methyltransferase activity"/>
    <property type="evidence" value="ECO:0007669"/>
    <property type="project" value="UniProtKB-EC"/>
</dbReference>
<keyword evidence="4 8" id="KW-0808">Transferase</keyword>
<evidence type="ECO:0000256" key="6">
    <source>
        <dbReference type="ARBA" id="ARBA00023204"/>
    </source>
</evidence>
<accession>A0ABV9D986</accession>
<dbReference type="InterPro" id="IPR036217">
    <property type="entry name" value="MethylDNA_cys_MeTrfase_DNAb"/>
</dbReference>
<dbReference type="CDD" id="cd06445">
    <property type="entry name" value="ATase"/>
    <property type="match status" value="1"/>
</dbReference>
<evidence type="ECO:0000259" key="10">
    <source>
        <dbReference type="Pfam" id="PF02870"/>
    </source>
</evidence>
<dbReference type="EMBL" id="JBHSGF010000005">
    <property type="protein sequence ID" value="MFC4555316.1"/>
    <property type="molecule type" value="Genomic_DNA"/>
</dbReference>
<reference evidence="12" key="1">
    <citation type="journal article" date="2019" name="Int. J. Syst. Evol. Microbiol.">
        <title>The Global Catalogue of Microorganisms (GCM) 10K type strain sequencing project: providing services to taxonomists for standard genome sequencing and annotation.</title>
        <authorList>
            <consortium name="The Broad Institute Genomics Platform"/>
            <consortium name="The Broad Institute Genome Sequencing Center for Infectious Disease"/>
            <person name="Wu L."/>
            <person name="Ma J."/>
        </authorList>
    </citation>
    <scope>NUCLEOTIDE SEQUENCE [LARGE SCALE GENOMIC DNA]</scope>
    <source>
        <strain evidence="12">JCM 3369</strain>
    </source>
</reference>
<comment type="similarity">
    <text evidence="8">Belongs to the MGMT family.</text>
</comment>
<gene>
    <name evidence="11" type="ORF">ACFO3F_08655</name>
</gene>
<dbReference type="EC" id="2.1.1.63" evidence="8"/>
<dbReference type="HAMAP" id="MF_00772">
    <property type="entry name" value="OGT"/>
    <property type="match status" value="1"/>
</dbReference>
<organism evidence="11 12">
    <name type="scientific">Georgenia faecalis</name>
    <dbReference type="NCBI Taxonomy" id="2483799"/>
    <lineage>
        <taxon>Bacteria</taxon>
        <taxon>Bacillati</taxon>
        <taxon>Actinomycetota</taxon>
        <taxon>Actinomycetes</taxon>
        <taxon>Micrococcales</taxon>
        <taxon>Bogoriellaceae</taxon>
        <taxon>Georgenia</taxon>
    </lineage>
</organism>
<keyword evidence="5 8" id="KW-0227">DNA damage</keyword>
<dbReference type="InterPro" id="IPR008332">
    <property type="entry name" value="MethylG_MeTrfase_N"/>
</dbReference>
<comment type="function">
    <text evidence="8">Involved in the cellular defense against the biological effects of O6-methylguanine (O6-MeG) and O4-methylthymine (O4-MeT) in DNA. Repairs the methylated nucleobase in DNA by stoichiometrically transferring the methyl group to a cysteine residue in the enzyme. This is a suicide reaction: the enzyme is irreversibly inactivated.</text>
</comment>
<evidence type="ECO:0000256" key="3">
    <source>
        <dbReference type="ARBA" id="ARBA00022603"/>
    </source>
</evidence>
<keyword evidence="6 8" id="KW-0234">DNA repair</keyword>
<evidence type="ECO:0000256" key="4">
    <source>
        <dbReference type="ARBA" id="ARBA00022679"/>
    </source>
</evidence>
<dbReference type="InterPro" id="IPR014048">
    <property type="entry name" value="MethylDNA_cys_MeTrfase_DNA-bd"/>
</dbReference>
<dbReference type="PANTHER" id="PTHR10815:SF13">
    <property type="entry name" value="METHYLATED-DNA--PROTEIN-CYSTEINE METHYLTRANSFERASE"/>
    <property type="match status" value="1"/>
</dbReference>
<protein>
    <recommendedName>
        <fullName evidence="8">Methylated-DNA--protein-cysteine methyltransferase</fullName>
        <ecNumber evidence="8">2.1.1.63</ecNumber>
    </recommendedName>
    <alternativeName>
        <fullName evidence="8">6-O-methylguanine-DNA methyltransferase</fullName>
        <shortName evidence="8">MGMT</shortName>
    </alternativeName>
    <alternativeName>
        <fullName evidence="8">O-6-methylguanine-DNA-alkyltransferase</fullName>
    </alternativeName>
</protein>
<evidence type="ECO:0000256" key="8">
    <source>
        <dbReference type="HAMAP-Rule" id="MF_00772"/>
    </source>
</evidence>
<dbReference type="Gene3D" id="3.30.160.70">
    <property type="entry name" value="Methylated DNA-protein cysteine methyltransferase domain"/>
    <property type="match status" value="1"/>
</dbReference>
<dbReference type="RefSeq" id="WP_122823777.1">
    <property type="nucleotide sequence ID" value="NZ_CP033325.1"/>
</dbReference>
<comment type="caution">
    <text evidence="11">The sequence shown here is derived from an EMBL/GenBank/DDBJ whole genome shotgun (WGS) entry which is preliminary data.</text>
</comment>
<dbReference type="Proteomes" id="UP001595955">
    <property type="component" value="Unassembled WGS sequence"/>
</dbReference>
<feature type="domain" description="Methylated-DNA-[protein]-cysteine S-methyltransferase DNA binding" evidence="9">
    <location>
        <begin position="139"/>
        <end position="217"/>
    </location>
</feature>
<evidence type="ECO:0000256" key="7">
    <source>
        <dbReference type="ARBA" id="ARBA00049348"/>
    </source>
</evidence>
<name>A0ABV9D986_9MICO</name>
<dbReference type="Gene3D" id="1.10.10.10">
    <property type="entry name" value="Winged helix-like DNA-binding domain superfamily/Winged helix DNA-binding domain"/>
    <property type="match status" value="1"/>
</dbReference>
<sequence>MNNPLAPRDAGLDGAEAQAPAEAAALFAPLATADDGETLARLHARLARDADRGGDLDIAYRRFETPVGELLLAATQRGLVRVAFAGQDGALAELAARISPRILHAPARLDPVVRELDEYFAGQRRAFDVPLDLRLARGFRAAVVERLSTIPYGTTATYTQVAALAGNPRATRAVGTACALNPLPVVVPCHRVVRTDGSMGGYVGGLAVKQRLLALEAA</sequence>
<dbReference type="GO" id="GO:0032259">
    <property type="term" value="P:methylation"/>
    <property type="evidence" value="ECO:0007669"/>
    <property type="project" value="UniProtKB-KW"/>
</dbReference>
<dbReference type="InterPro" id="IPR001497">
    <property type="entry name" value="MethylDNA_cys_MeTrfase_AS"/>
</dbReference>
<dbReference type="SUPFAM" id="SSF53155">
    <property type="entry name" value="Methylated DNA-protein cysteine methyltransferase domain"/>
    <property type="match status" value="1"/>
</dbReference>
<keyword evidence="2 8" id="KW-0963">Cytoplasm</keyword>
<evidence type="ECO:0000259" key="9">
    <source>
        <dbReference type="Pfam" id="PF01035"/>
    </source>
</evidence>
<dbReference type="InterPro" id="IPR023546">
    <property type="entry name" value="MGMT"/>
</dbReference>
<dbReference type="SUPFAM" id="SSF46767">
    <property type="entry name" value="Methylated DNA-protein cysteine methyltransferase, C-terminal domain"/>
    <property type="match status" value="1"/>
</dbReference>
<comment type="subcellular location">
    <subcellularLocation>
        <location evidence="8">Cytoplasm</location>
    </subcellularLocation>
</comment>
<dbReference type="PROSITE" id="PS00374">
    <property type="entry name" value="MGMT"/>
    <property type="match status" value="1"/>
</dbReference>
<comment type="catalytic activity">
    <reaction evidence="1 8">
        <text>a 4-O-methyl-thymidine in DNA + L-cysteinyl-[protein] = a thymidine in DNA + S-methyl-L-cysteinyl-[protein]</text>
        <dbReference type="Rhea" id="RHEA:53428"/>
        <dbReference type="Rhea" id="RHEA-COMP:10131"/>
        <dbReference type="Rhea" id="RHEA-COMP:10132"/>
        <dbReference type="Rhea" id="RHEA-COMP:13555"/>
        <dbReference type="Rhea" id="RHEA-COMP:13556"/>
        <dbReference type="ChEBI" id="CHEBI:29950"/>
        <dbReference type="ChEBI" id="CHEBI:82612"/>
        <dbReference type="ChEBI" id="CHEBI:137386"/>
        <dbReference type="ChEBI" id="CHEBI:137387"/>
        <dbReference type="EC" id="2.1.1.63"/>
    </reaction>
</comment>
<evidence type="ECO:0000313" key="12">
    <source>
        <dbReference type="Proteomes" id="UP001595955"/>
    </source>
</evidence>
<evidence type="ECO:0000256" key="5">
    <source>
        <dbReference type="ARBA" id="ARBA00022763"/>
    </source>
</evidence>
<evidence type="ECO:0000313" key="11">
    <source>
        <dbReference type="EMBL" id="MFC4555316.1"/>
    </source>
</evidence>
<dbReference type="NCBIfam" id="TIGR00589">
    <property type="entry name" value="ogt"/>
    <property type="match status" value="1"/>
</dbReference>
<dbReference type="InterPro" id="IPR036631">
    <property type="entry name" value="MGMT_N_sf"/>
</dbReference>
<comment type="miscellaneous">
    <text evidence="8">This enzyme catalyzes only one turnover and therefore is not strictly catalytic. According to one definition, an enzyme is a biocatalyst that acts repeatedly and over many reaction cycles.</text>
</comment>
<comment type="catalytic activity">
    <reaction evidence="7 8">
        <text>a 6-O-methyl-2'-deoxyguanosine in DNA + L-cysteinyl-[protein] = S-methyl-L-cysteinyl-[protein] + a 2'-deoxyguanosine in DNA</text>
        <dbReference type="Rhea" id="RHEA:24000"/>
        <dbReference type="Rhea" id="RHEA-COMP:10131"/>
        <dbReference type="Rhea" id="RHEA-COMP:10132"/>
        <dbReference type="Rhea" id="RHEA-COMP:11367"/>
        <dbReference type="Rhea" id="RHEA-COMP:11368"/>
        <dbReference type="ChEBI" id="CHEBI:29950"/>
        <dbReference type="ChEBI" id="CHEBI:82612"/>
        <dbReference type="ChEBI" id="CHEBI:85445"/>
        <dbReference type="ChEBI" id="CHEBI:85448"/>
        <dbReference type="EC" id="2.1.1.63"/>
    </reaction>
</comment>
<keyword evidence="3 8" id="KW-0489">Methyltransferase</keyword>
<dbReference type="Pfam" id="PF01035">
    <property type="entry name" value="DNA_binding_1"/>
    <property type="match status" value="1"/>
</dbReference>
<dbReference type="PANTHER" id="PTHR10815">
    <property type="entry name" value="METHYLATED-DNA--PROTEIN-CYSTEINE METHYLTRANSFERASE"/>
    <property type="match status" value="1"/>
</dbReference>
<feature type="active site" description="Nucleophile; methyl group acceptor" evidence="8">
    <location>
        <position position="189"/>
    </location>
</feature>
<proteinExistence type="inferred from homology"/>
<evidence type="ECO:0000256" key="1">
    <source>
        <dbReference type="ARBA" id="ARBA00001286"/>
    </source>
</evidence>
<keyword evidence="12" id="KW-1185">Reference proteome</keyword>